<dbReference type="InterPro" id="IPR014811">
    <property type="entry name" value="ArgoL1"/>
</dbReference>
<dbReference type="GO" id="GO:0003723">
    <property type="term" value="F:RNA binding"/>
    <property type="evidence" value="ECO:0007669"/>
    <property type="project" value="InterPro"/>
</dbReference>
<keyword evidence="2" id="KW-0943">RNA-mediated gene silencing</keyword>
<dbReference type="SMART" id="SM00950">
    <property type="entry name" value="Piwi"/>
    <property type="match status" value="1"/>
</dbReference>
<dbReference type="Gene3D" id="1.10.357.150">
    <property type="match status" value="1"/>
</dbReference>
<dbReference type="InterPro" id="IPR036085">
    <property type="entry name" value="PAZ_dom_sf"/>
</dbReference>
<feature type="domain" description="Piwi" evidence="4">
    <location>
        <begin position="669"/>
        <end position="977"/>
    </location>
</feature>
<dbReference type="OrthoDB" id="534815at2759"/>
<accession>A0A835S4G6</accession>
<dbReference type="InterPro" id="IPR032472">
    <property type="entry name" value="ArgoL2"/>
</dbReference>
<dbReference type="InterPro" id="IPR048344">
    <property type="entry name" value="Zw10_middle"/>
</dbReference>
<evidence type="ECO:0000259" key="4">
    <source>
        <dbReference type="PROSITE" id="PS50822"/>
    </source>
</evidence>
<sequence>YVPFRQWGREKVVKAEDKARLLSAYSFNFVEIELEIVAALFILTAFEVAGVQLHEAKVVILQYTRPSTLHRWNGIAWVDFAGSIPGGNSLEGEIKWYSADCVCMWVVWKTCNYLQMAKMNSDALEKEESLSILLPSAPQNISSEIAEPDLEKRDVMARAGFGCQGQHIQLLSNHFSASIKSEEQLFHQYTITITYDDGHAVNGKGIYRKVMDKLFLMCSSELGGKPFVYDGDNCFFTVGKLSRQNFDLTITLEESARVPCGSPGGESPCSGIQKLSRRSFLAKAFNIQIRYATEIPFRVIELAVKGSATEQTKDAVKVLNAILRQRHAKKGFLLVRQSYFGCDPANFTELDGGLIGCRGFHSIFCTTQSGLYLKMDVSNTLMVKPGPVIDFLISNQNVRNAKEVDWAKAKRVLRSLRIKARHNNLEFKIRGLSSLPCNQQTFQLRVKSGEGKDITQEVTVFDYFKEKHIELTWSASLPCLDVGKPNRPCYLPIELCTLIPLQRYTKALSTQQRAALVEKSRQKPLERIKSVTSALQENQYDNDPLLCSFGITIKKQLTEIDGRVLSTPTLKVGNQEECVPKNGRWNFKDKKLLQAIPIECWAIVSFSARCDLSHLSREMINCGRSKGIIINRPFTIIEESYQCARMGPSERVETMFEEVIKRLPGPPQLLLCILPERKNSAIYGPWKKKNLHEMGVVTQCISPTRITEQYLTNVLLKINTKLGGINSLLVVEANPSIPLVTKVPTMIIGMNVSHASPGRSDLPSIAVVVGSRNWPLISRYSAVVRTQSAKVEMLDSLYKPLANGLDDGMMRDLLLDFYESAGGRKPAQIVIFRDGISESQFNQVLNIELDQVIKAFQHLGEGPLPKFCFIIAQKNHHTKLFQASSHENVPSGTFVDTKIVHQRNYDFYMCSQAGMIGTTKPVRYQVLLDEIGFSPDNLQNLVHSLSYVYQRGTSAVSVVAPISYAHLAARQMSQFIKLEEDFSGSPEARAWDAAIPEMPRLHEDVRQSMFFYDGMSNKFKVRDYGTPNKFKIFSKNKLSSFSKNNNKLKPAQQNIYPPVGEAPQNASHVGAERLDSEREIRRNPNQIYKPWTSSLVPLTSVISCPRRISTSRLRSRPDLRLLVDRLQTRSLHIKSKVRDYVLSHHRDFADIFSRCAASAAGVNDAAAALENVLCLLSDRPFDGDICDIVKEIGRKRQELEEQKEALAVVRTVSTLLNRLKGVSDDIRAGRLVKAAVDVRDLKIGLRFSEVEDNKRVEEEPAFYGFLRKEWLDCFEELQSIISKCVESLIQFEPENNSVTVWSTFKNGDGCEFELYRTLEAMEIVGFLDYGLAKVADLMIKFAIIPAITNNGTFVWEEYDQDSMAVIGIDSSSRSQGDIEVFGTFSSLSQIIKFIYKYICFENGTWMQCFGKLTWPRMSNLIISHCLSKAVPEDAAKMAEFEDIIRLTMEFENSLKEMQFISYDNNNEQTLSHFAHNVEVHFACRKKCEILAKARDILVQFNSLETTWNSNMHSYDAFEAVDLLFQPEKCCVSRALSQILQLVHKTLTDACKSSTRVAKEFYHAARDVMLLYKAIVPTKMSKHLNDVSQEAIVVHNDCYYLSQEILGLAFQYRADFPSSLKKFVVFVDIAPSFYQMAENVLQTQIELVINRLKEAIDGADGFQNTHQPQQFELAKFSIDQVVFILEKAHVIWEPLMATSTYKRTMCILLDATSSRITKDLLLLDDIAAEETLQLQSLVHMALENLLPLLHSVTGEADEKLKLMEGAVFDELIPSLRKLRRLADLFDMPLKSITSLWESGELINDSFTSSEVENFIRAVFSDSPLRKECLRRIETTQK</sequence>
<dbReference type="Gene3D" id="2.170.260.10">
    <property type="entry name" value="paz domain"/>
    <property type="match status" value="1"/>
</dbReference>
<dbReference type="PROSITE" id="PS50821">
    <property type="entry name" value="PAZ"/>
    <property type="match status" value="1"/>
</dbReference>
<comment type="caution">
    <text evidence="5">The sequence shown here is derived from an EMBL/GenBank/DDBJ whole genome shotgun (WGS) entry which is preliminary data.</text>
</comment>
<dbReference type="InterPro" id="IPR012337">
    <property type="entry name" value="RNaseH-like_sf"/>
</dbReference>
<dbReference type="Gene3D" id="3.30.420.10">
    <property type="entry name" value="Ribonuclease H-like superfamily/Ribonuclease H"/>
    <property type="match status" value="1"/>
</dbReference>
<dbReference type="Pfam" id="PF20665">
    <property type="entry name" value="Zw10_middle"/>
    <property type="match status" value="1"/>
</dbReference>
<comment type="similarity">
    <text evidence="1">Belongs to the argonaute family. Ago subfamily.</text>
</comment>
<dbReference type="Pfam" id="PF22766">
    <property type="entry name" value="ZW10_C2"/>
    <property type="match status" value="1"/>
</dbReference>
<dbReference type="PROSITE" id="PS50822">
    <property type="entry name" value="PIWI"/>
    <property type="match status" value="1"/>
</dbReference>
<dbReference type="InterPro" id="IPR046362">
    <property type="entry name" value="Zw10/DSL1_C_sf"/>
</dbReference>
<dbReference type="CDD" id="cd02846">
    <property type="entry name" value="PAZ_argonaute_like"/>
    <property type="match status" value="1"/>
</dbReference>
<reference evidence="5 6" key="1">
    <citation type="journal article" date="2020" name="Nat. Food">
        <title>A phased Vanilla planifolia genome enables genetic improvement of flavour and production.</title>
        <authorList>
            <person name="Hasing T."/>
            <person name="Tang H."/>
            <person name="Brym M."/>
            <person name="Khazi F."/>
            <person name="Huang T."/>
            <person name="Chambers A.H."/>
        </authorList>
    </citation>
    <scope>NUCLEOTIDE SEQUENCE [LARGE SCALE GENOMIC DNA]</scope>
    <source>
        <tissue evidence="5">Leaf</tissue>
    </source>
</reference>
<protein>
    <submittedName>
        <fullName evidence="5">Uncharacterized protein</fullName>
    </submittedName>
</protein>
<dbReference type="CDD" id="cd04657">
    <property type="entry name" value="Piwi_ago-like"/>
    <property type="match status" value="1"/>
</dbReference>
<feature type="domain" description="PAZ" evidence="3">
    <location>
        <begin position="387"/>
        <end position="500"/>
    </location>
</feature>
<evidence type="ECO:0000313" key="6">
    <source>
        <dbReference type="Proteomes" id="UP000639772"/>
    </source>
</evidence>
<dbReference type="InterPro" id="IPR003165">
    <property type="entry name" value="Piwi"/>
</dbReference>
<evidence type="ECO:0000256" key="1">
    <source>
        <dbReference type="ARBA" id="ARBA00008201"/>
    </source>
</evidence>
<dbReference type="Pfam" id="PF16486">
    <property type="entry name" value="ArgoN"/>
    <property type="match status" value="1"/>
</dbReference>
<dbReference type="Proteomes" id="UP000639772">
    <property type="component" value="Chromosome 1"/>
</dbReference>
<dbReference type="InterPro" id="IPR032474">
    <property type="entry name" value="Argonaute_N"/>
</dbReference>
<proteinExistence type="inferred from homology"/>
<dbReference type="PANTHER" id="PTHR22891">
    <property type="entry name" value="EUKARYOTIC TRANSLATION INITIATION FACTOR 2C"/>
    <property type="match status" value="1"/>
</dbReference>
<dbReference type="Pfam" id="PF20666">
    <property type="entry name" value="ZW10_C"/>
    <property type="match status" value="1"/>
</dbReference>
<dbReference type="InterPro" id="IPR055148">
    <property type="entry name" value="ZW10_C_2"/>
</dbReference>
<dbReference type="Pfam" id="PF16488">
    <property type="entry name" value="ArgoL2"/>
    <property type="match status" value="1"/>
</dbReference>
<dbReference type="SMART" id="SM01163">
    <property type="entry name" value="DUF1785"/>
    <property type="match status" value="1"/>
</dbReference>
<gene>
    <name evidence="5" type="ORF">HPP92_000247</name>
</gene>
<dbReference type="InterPro" id="IPR032473">
    <property type="entry name" value="Argonaute_Mid_dom"/>
</dbReference>
<dbReference type="EMBL" id="JADCNM010000001">
    <property type="protein sequence ID" value="KAG0500175.1"/>
    <property type="molecule type" value="Genomic_DNA"/>
</dbReference>
<dbReference type="Pfam" id="PF16487">
    <property type="entry name" value="ArgoMid"/>
    <property type="match status" value="1"/>
</dbReference>
<dbReference type="InterPro" id="IPR003100">
    <property type="entry name" value="PAZ_dom"/>
</dbReference>
<evidence type="ECO:0000259" key="3">
    <source>
        <dbReference type="PROSITE" id="PS50821"/>
    </source>
</evidence>
<dbReference type="InterPro" id="IPR036397">
    <property type="entry name" value="RNaseH_sf"/>
</dbReference>
<dbReference type="FunFam" id="3.30.420.10:FF:000091">
    <property type="entry name" value="Protein argonaute 3"/>
    <property type="match status" value="1"/>
</dbReference>
<dbReference type="InterPro" id="IPR045246">
    <property type="entry name" value="Piwi_ago-like"/>
</dbReference>
<dbReference type="Pfam" id="PF08699">
    <property type="entry name" value="ArgoL1"/>
    <property type="match status" value="1"/>
</dbReference>
<evidence type="ECO:0000256" key="2">
    <source>
        <dbReference type="ARBA" id="ARBA00023158"/>
    </source>
</evidence>
<name>A0A835S4G6_VANPL</name>
<dbReference type="InterPro" id="IPR048343">
    <property type="entry name" value="ZW10_C"/>
</dbReference>
<dbReference type="SUPFAM" id="SSF101690">
    <property type="entry name" value="PAZ domain"/>
    <property type="match status" value="1"/>
</dbReference>
<dbReference type="Gene3D" id="3.40.50.2300">
    <property type="match status" value="1"/>
</dbReference>
<evidence type="ECO:0000313" key="5">
    <source>
        <dbReference type="EMBL" id="KAG0500175.1"/>
    </source>
</evidence>
<dbReference type="Pfam" id="PF02171">
    <property type="entry name" value="Piwi"/>
    <property type="match status" value="1"/>
</dbReference>
<dbReference type="GO" id="GO:0031047">
    <property type="term" value="P:regulatory ncRNA-mediated gene silencing"/>
    <property type="evidence" value="ECO:0007669"/>
    <property type="project" value="UniProtKB-KW"/>
</dbReference>
<feature type="non-terminal residue" evidence="5">
    <location>
        <position position="1836"/>
    </location>
</feature>
<dbReference type="SUPFAM" id="SSF53098">
    <property type="entry name" value="Ribonuclease H-like"/>
    <property type="match status" value="1"/>
</dbReference>
<dbReference type="Pfam" id="PF02170">
    <property type="entry name" value="PAZ"/>
    <property type="match status" value="1"/>
</dbReference>
<organism evidence="5 6">
    <name type="scientific">Vanilla planifolia</name>
    <name type="common">Vanilla</name>
    <dbReference type="NCBI Taxonomy" id="51239"/>
    <lineage>
        <taxon>Eukaryota</taxon>
        <taxon>Viridiplantae</taxon>
        <taxon>Streptophyta</taxon>
        <taxon>Embryophyta</taxon>
        <taxon>Tracheophyta</taxon>
        <taxon>Spermatophyta</taxon>
        <taxon>Magnoliopsida</taxon>
        <taxon>Liliopsida</taxon>
        <taxon>Asparagales</taxon>
        <taxon>Orchidaceae</taxon>
        <taxon>Vanilloideae</taxon>
        <taxon>Vanilleae</taxon>
        <taxon>Vanilla</taxon>
    </lineage>
</organism>